<evidence type="ECO:0000313" key="2">
    <source>
        <dbReference type="EMBL" id="KAL3080043.1"/>
    </source>
</evidence>
<gene>
    <name evidence="2" type="ORF">niasHT_034601</name>
</gene>
<protein>
    <submittedName>
        <fullName evidence="2">Uncharacterized protein</fullName>
    </submittedName>
</protein>
<keyword evidence="3" id="KW-1185">Reference proteome</keyword>
<dbReference type="Proteomes" id="UP001620626">
    <property type="component" value="Unassembled WGS sequence"/>
</dbReference>
<feature type="region of interest" description="Disordered" evidence="1">
    <location>
        <begin position="1"/>
        <end position="35"/>
    </location>
</feature>
<sequence length="231" mass="26787">MIFRSPLRGGNQRQAVPENVQPRNQNFPAFPANNLENQRNFQQRNEENNERNNGNRNHSGTQMDEQEIHNQLLNVNEQLRELNAEDEHRLLDESNRNRGANRDENLVNPGLIQQNQIAGNVTPRENDNFLTSTPNISPIHHAQRHLNFEGNRRNWERPRDARGRFIRLEANNDQEAENARNFNANAKISGKTTQFWLITRINLRISKLVAFQSNKMQTISNSLGPENTVKT</sequence>
<dbReference type="EMBL" id="JBICBT010001175">
    <property type="protein sequence ID" value="KAL3080043.1"/>
    <property type="molecule type" value="Genomic_DNA"/>
</dbReference>
<organism evidence="2 3">
    <name type="scientific">Heterodera trifolii</name>
    <dbReference type="NCBI Taxonomy" id="157864"/>
    <lineage>
        <taxon>Eukaryota</taxon>
        <taxon>Metazoa</taxon>
        <taxon>Ecdysozoa</taxon>
        <taxon>Nematoda</taxon>
        <taxon>Chromadorea</taxon>
        <taxon>Rhabditida</taxon>
        <taxon>Tylenchina</taxon>
        <taxon>Tylenchomorpha</taxon>
        <taxon>Tylenchoidea</taxon>
        <taxon>Heteroderidae</taxon>
        <taxon>Heteroderinae</taxon>
        <taxon>Heterodera</taxon>
    </lineage>
</organism>
<name>A0ABD2J342_9BILA</name>
<accession>A0ABD2J342</accession>
<evidence type="ECO:0000313" key="3">
    <source>
        <dbReference type="Proteomes" id="UP001620626"/>
    </source>
</evidence>
<dbReference type="AlphaFoldDB" id="A0ABD2J342"/>
<comment type="caution">
    <text evidence="2">The sequence shown here is derived from an EMBL/GenBank/DDBJ whole genome shotgun (WGS) entry which is preliminary data.</text>
</comment>
<reference evidence="2 3" key="1">
    <citation type="submission" date="2024-10" db="EMBL/GenBank/DDBJ databases">
        <authorList>
            <person name="Kim D."/>
        </authorList>
    </citation>
    <scope>NUCLEOTIDE SEQUENCE [LARGE SCALE GENOMIC DNA]</scope>
    <source>
        <strain evidence="2">BH-2024</strain>
    </source>
</reference>
<proteinExistence type="predicted"/>
<evidence type="ECO:0000256" key="1">
    <source>
        <dbReference type="SAM" id="MobiDB-lite"/>
    </source>
</evidence>